<feature type="domain" description="ARID" evidence="9">
    <location>
        <begin position="69"/>
        <end position="160"/>
    </location>
</feature>
<dbReference type="CDD" id="cd00298">
    <property type="entry name" value="ACD_sHsps_p23-like"/>
    <property type="match status" value="1"/>
</dbReference>
<dbReference type="GO" id="GO:0006357">
    <property type="term" value="P:regulation of transcription by RNA polymerase II"/>
    <property type="evidence" value="ECO:0007669"/>
    <property type="project" value="InterPro"/>
</dbReference>
<sequence length="366" mass="40935">MASEEQENPNGNGEDYHPSPSPSPSTESDRYEGGGIMTVAKMEQEEEEDPGQKYSFLNYSDIGYESGTEEEQMMFMKELEVFHRERGLDFRPPKFYGEMLNLLKLFRSVVRLGGYEHVTSCKTWRTVGEAFRPPKTCTTVSWTFRCFYEKSLLEYEKYMMSLGELPFNDSYSAGPVSSGKQTSLDQTPGPGRARRDAAARAMQGWHSRLLGNGEVGDPISKDKTYGSPMKRTKQGIGLLKRKHPSSVEHAAKVAHMKASRPQSDNGVVDIGPPADWVTINVQRTKDCFEVYALVPGLLREEVRVQSDAAGRLVISGQPGQLDNPWGVSPFKKIVSLPSRIDPHQTSAVVTLHGQLFVRVPFEQSDM</sequence>
<accession>A0A2U1MXY8</accession>
<dbReference type="Gene3D" id="1.10.150.60">
    <property type="entry name" value="ARID DNA-binding domain"/>
    <property type="match status" value="1"/>
</dbReference>
<dbReference type="SUPFAM" id="SSF46774">
    <property type="entry name" value="ARID-like"/>
    <property type="match status" value="1"/>
</dbReference>
<name>A0A2U1MXY8_ARTAN</name>
<dbReference type="Proteomes" id="UP000245207">
    <property type="component" value="Unassembled WGS sequence"/>
</dbReference>
<evidence type="ECO:0000256" key="4">
    <source>
        <dbReference type="ARBA" id="ARBA00023242"/>
    </source>
</evidence>
<evidence type="ECO:0000313" key="11">
    <source>
        <dbReference type="Proteomes" id="UP000245207"/>
    </source>
</evidence>
<dbReference type="PROSITE" id="PS51011">
    <property type="entry name" value="ARID"/>
    <property type="match status" value="1"/>
</dbReference>
<dbReference type="AlphaFoldDB" id="A0A2U1MXY8"/>
<evidence type="ECO:0000259" key="8">
    <source>
        <dbReference type="PROSITE" id="PS01031"/>
    </source>
</evidence>
<feature type="domain" description="SHSP" evidence="8">
    <location>
        <begin position="265"/>
        <end position="366"/>
    </location>
</feature>
<dbReference type="Pfam" id="PF00011">
    <property type="entry name" value="HSP20"/>
    <property type="match status" value="1"/>
</dbReference>
<dbReference type="GO" id="GO:0005634">
    <property type="term" value="C:nucleus"/>
    <property type="evidence" value="ECO:0007669"/>
    <property type="project" value="TreeGrafter"/>
</dbReference>
<dbReference type="InterPro" id="IPR036431">
    <property type="entry name" value="ARID_dom_sf"/>
</dbReference>
<protein>
    <submittedName>
        <fullName evidence="10">ARID DNA-binding domain, HSP20-like chaperone</fullName>
    </submittedName>
</protein>
<dbReference type="SUPFAM" id="SSF49764">
    <property type="entry name" value="HSP20-like chaperones"/>
    <property type="match status" value="1"/>
</dbReference>
<dbReference type="OrthoDB" id="338531at2759"/>
<feature type="region of interest" description="Disordered" evidence="7">
    <location>
        <begin position="174"/>
        <end position="193"/>
    </location>
</feature>
<evidence type="ECO:0000256" key="2">
    <source>
        <dbReference type="ARBA" id="ARBA00023125"/>
    </source>
</evidence>
<dbReference type="GO" id="GO:0003677">
    <property type="term" value="F:DNA binding"/>
    <property type="evidence" value="ECO:0007669"/>
    <property type="project" value="UniProtKB-KW"/>
</dbReference>
<dbReference type="InterPro" id="IPR008978">
    <property type="entry name" value="HSP20-like_chaperone"/>
</dbReference>
<organism evidence="10 11">
    <name type="scientific">Artemisia annua</name>
    <name type="common">Sweet wormwood</name>
    <dbReference type="NCBI Taxonomy" id="35608"/>
    <lineage>
        <taxon>Eukaryota</taxon>
        <taxon>Viridiplantae</taxon>
        <taxon>Streptophyta</taxon>
        <taxon>Embryophyta</taxon>
        <taxon>Tracheophyta</taxon>
        <taxon>Spermatophyta</taxon>
        <taxon>Magnoliopsida</taxon>
        <taxon>eudicotyledons</taxon>
        <taxon>Gunneridae</taxon>
        <taxon>Pentapetalae</taxon>
        <taxon>asterids</taxon>
        <taxon>campanulids</taxon>
        <taxon>Asterales</taxon>
        <taxon>Asteraceae</taxon>
        <taxon>Asteroideae</taxon>
        <taxon>Anthemideae</taxon>
        <taxon>Artemisiinae</taxon>
        <taxon>Artemisia</taxon>
    </lineage>
</organism>
<keyword evidence="3" id="KW-0804">Transcription</keyword>
<keyword evidence="1" id="KW-0805">Transcription regulation</keyword>
<feature type="region of interest" description="Disordered" evidence="7">
    <location>
        <begin position="1"/>
        <end position="51"/>
    </location>
</feature>
<evidence type="ECO:0000256" key="3">
    <source>
        <dbReference type="ARBA" id="ARBA00023163"/>
    </source>
</evidence>
<dbReference type="FunFam" id="1.10.150.60:FF:000018">
    <property type="entry name" value="AT-rich interactive domain-containing protein 3"/>
    <property type="match status" value="1"/>
</dbReference>
<dbReference type="FunFam" id="2.60.40.790:FF:000014">
    <property type="entry name" value="AT-rich interactive domain-containing protein 3"/>
    <property type="match status" value="1"/>
</dbReference>
<dbReference type="InterPro" id="IPR045147">
    <property type="entry name" value="ARI3A/B/C"/>
</dbReference>
<evidence type="ECO:0000256" key="1">
    <source>
        <dbReference type="ARBA" id="ARBA00023015"/>
    </source>
</evidence>
<dbReference type="PANTHER" id="PTHR15348:SF0">
    <property type="entry name" value="PROTEIN DEAD RINGER"/>
    <property type="match status" value="1"/>
</dbReference>
<comment type="similarity">
    <text evidence="5 6">Belongs to the small heat shock protein (HSP20) family.</text>
</comment>
<comment type="caution">
    <text evidence="10">The sequence shown here is derived from an EMBL/GenBank/DDBJ whole genome shotgun (WGS) entry which is preliminary data.</text>
</comment>
<evidence type="ECO:0000256" key="6">
    <source>
        <dbReference type="RuleBase" id="RU003616"/>
    </source>
</evidence>
<dbReference type="EMBL" id="PKPP01004097">
    <property type="protein sequence ID" value="PWA66133.1"/>
    <property type="molecule type" value="Genomic_DNA"/>
</dbReference>
<dbReference type="CDD" id="cd16100">
    <property type="entry name" value="ARID"/>
    <property type="match status" value="1"/>
</dbReference>
<dbReference type="InterPro" id="IPR001606">
    <property type="entry name" value="ARID_dom"/>
</dbReference>
<dbReference type="SMART" id="SM00501">
    <property type="entry name" value="BRIGHT"/>
    <property type="match status" value="1"/>
</dbReference>
<dbReference type="PROSITE" id="PS01031">
    <property type="entry name" value="SHSP"/>
    <property type="match status" value="1"/>
</dbReference>
<dbReference type="Gene3D" id="2.60.40.790">
    <property type="match status" value="1"/>
</dbReference>
<dbReference type="Pfam" id="PF01388">
    <property type="entry name" value="ARID"/>
    <property type="match status" value="1"/>
</dbReference>
<keyword evidence="2 10" id="KW-0238">DNA-binding</keyword>
<evidence type="ECO:0000259" key="9">
    <source>
        <dbReference type="PROSITE" id="PS51011"/>
    </source>
</evidence>
<dbReference type="PANTHER" id="PTHR15348">
    <property type="entry name" value="AT-RICH INTERACTIVE DOMAIN-CONTAINING PROTEIN ARID DOMAIN- CONTAINING PROTEIN DEAD RINGER PROTEIN B-CELL REGULATOR OF IGH TRANSCRIPTION BRIGHT"/>
    <property type="match status" value="1"/>
</dbReference>
<evidence type="ECO:0000256" key="5">
    <source>
        <dbReference type="PROSITE-ProRule" id="PRU00285"/>
    </source>
</evidence>
<keyword evidence="4" id="KW-0539">Nucleus</keyword>
<evidence type="ECO:0000256" key="7">
    <source>
        <dbReference type="SAM" id="MobiDB-lite"/>
    </source>
</evidence>
<proteinExistence type="inferred from homology"/>
<dbReference type="SMART" id="SM01014">
    <property type="entry name" value="ARID"/>
    <property type="match status" value="1"/>
</dbReference>
<gene>
    <name evidence="10" type="ORF">CTI12_AA302530</name>
</gene>
<dbReference type="InterPro" id="IPR002068">
    <property type="entry name" value="A-crystallin/Hsp20_dom"/>
</dbReference>
<dbReference type="STRING" id="35608.A0A2U1MXY8"/>
<keyword evidence="11" id="KW-1185">Reference proteome</keyword>
<evidence type="ECO:0000313" key="10">
    <source>
        <dbReference type="EMBL" id="PWA66133.1"/>
    </source>
</evidence>
<reference evidence="10 11" key="1">
    <citation type="journal article" date="2018" name="Mol. Plant">
        <title>The genome of Artemisia annua provides insight into the evolution of Asteraceae family and artemisinin biosynthesis.</title>
        <authorList>
            <person name="Shen Q."/>
            <person name="Zhang L."/>
            <person name="Liao Z."/>
            <person name="Wang S."/>
            <person name="Yan T."/>
            <person name="Shi P."/>
            <person name="Liu M."/>
            <person name="Fu X."/>
            <person name="Pan Q."/>
            <person name="Wang Y."/>
            <person name="Lv Z."/>
            <person name="Lu X."/>
            <person name="Zhang F."/>
            <person name="Jiang W."/>
            <person name="Ma Y."/>
            <person name="Chen M."/>
            <person name="Hao X."/>
            <person name="Li L."/>
            <person name="Tang Y."/>
            <person name="Lv G."/>
            <person name="Zhou Y."/>
            <person name="Sun X."/>
            <person name="Brodelius P.E."/>
            <person name="Rose J.K.C."/>
            <person name="Tang K."/>
        </authorList>
    </citation>
    <scope>NUCLEOTIDE SEQUENCE [LARGE SCALE GENOMIC DNA]</scope>
    <source>
        <strain evidence="11">cv. Huhao1</strain>
        <tissue evidence="10">Leaf</tissue>
    </source>
</reference>